<evidence type="ECO:0000256" key="5">
    <source>
        <dbReference type="ARBA" id="ARBA00023251"/>
    </source>
</evidence>
<evidence type="ECO:0000313" key="8">
    <source>
        <dbReference type="EMBL" id="QAY58846.1"/>
    </source>
</evidence>
<keyword evidence="4 6" id="KW-0472">Membrane</keyword>
<dbReference type="AlphaFoldDB" id="A0A4P6EBB8"/>
<keyword evidence="6" id="KW-1003">Cell membrane</keyword>
<dbReference type="InterPro" id="IPR000412">
    <property type="entry name" value="ABC_2_transport"/>
</dbReference>
<dbReference type="GO" id="GO:0140359">
    <property type="term" value="F:ABC-type transporter activity"/>
    <property type="evidence" value="ECO:0007669"/>
    <property type="project" value="InterPro"/>
</dbReference>
<keyword evidence="9" id="KW-1185">Reference proteome</keyword>
<proteinExistence type="inferred from homology"/>
<keyword evidence="3 6" id="KW-1133">Transmembrane helix</keyword>
<organism evidence="8 9">
    <name type="scientific">Microbacterium protaetiae</name>
    <dbReference type="NCBI Taxonomy" id="2509458"/>
    <lineage>
        <taxon>Bacteria</taxon>
        <taxon>Bacillati</taxon>
        <taxon>Actinomycetota</taxon>
        <taxon>Actinomycetes</taxon>
        <taxon>Micrococcales</taxon>
        <taxon>Microbacteriaceae</taxon>
        <taxon>Microbacterium</taxon>
    </lineage>
</organism>
<dbReference type="EMBL" id="CP035494">
    <property type="protein sequence ID" value="QAY58846.1"/>
    <property type="molecule type" value="Genomic_DNA"/>
</dbReference>
<dbReference type="GO" id="GO:0046677">
    <property type="term" value="P:response to antibiotic"/>
    <property type="evidence" value="ECO:0007669"/>
    <property type="project" value="UniProtKB-KW"/>
</dbReference>
<keyword evidence="6" id="KW-0813">Transport</keyword>
<feature type="transmembrane region" description="Helical" evidence="6">
    <location>
        <begin position="52"/>
        <end position="80"/>
    </location>
</feature>
<evidence type="ECO:0000256" key="1">
    <source>
        <dbReference type="ARBA" id="ARBA00004141"/>
    </source>
</evidence>
<dbReference type="GO" id="GO:0043190">
    <property type="term" value="C:ATP-binding cassette (ABC) transporter complex"/>
    <property type="evidence" value="ECO:0007669"/>
    <property type="project" value="InterPro"/>
</dbReference>
<evidence type="ECO:0000256" key="3">
    <source>
        <dbReference type="ARBA" id="ARBA00022989"/>
    </source>
</evidence>
<comment type="subcellular location">
    <subcellularLocation>
        <location evidence="6">Cell membrane</location>
        <topology evidence="6">Multi-pass membrane protein</topology>
    </subcellularLocation>
    <subcellularLocation>
        <location evidence="1">Membrane</location>
        <topology evidence="1">Multi-pass membrane protein</topology>
    </subcellularLocation>
</comment>
<evidence type="ECO:0000256" key="2">
    <source>
        <dbReference type="ARBA" id="ARBA00022692"/>
    </source>
</evidence>
<evidence type="ECO:0000256" key="4">
    <source>
        <dbReference type="ARBA" id="ARBA00023136"/>
    </source>
</evidence>
<feature type="transmembrane region" description="Helical" evidence="6">
    <location>
        <begin position="270"/>
        <end position="291"/>
    </location>
</feature>
<feature type="transmembrane region" description="Helical" evidence="6">
    <location>
        <begin position="92"/>
        <end position="111"/>
    </location>
</feature>
<dbReference type="InterPro" id="IPR051784">
    <property type="entry name" value="Nod_factor_ABC_transporter"/>
</dbReference>
<dbReference type="OrthoDB" id="9778589at2"/>
<dbReference type="InterPro" id="IPR013525">
    <property type="entry name" value="ABC2_TM"/>
</dbReference>
<dbReference type="PANTHER" id="PTHR43229:SF2">
    <property type="entry name" value="NODULATION PROTEIN J"/>
    <property type="match status" value="1"/>
</dbReference>
<feature type="transmembrane region" description="Helical" evidence="6">
    <location>
        <begin position="227"/>
        <end position="250"/>
    </location>
</feature>
<dbReference type="InterPro" id="IPR047817">
    <property type="entry name" value="ABC2_TM_bact-type"/>
</dbReference>
<dbReference type="PROSITE" id="PS51012">
    <property type="entry name" value="ABC_TM2"/>
    <property type="match status" value="1"/>
</dbReference>
<keyword evidence="2 6" id="KW-0812">Transmembrane</keyword>
<evidence type="ECO:0000256" key="6">
    <source>
        <dbReference type="RuleBase" id="RU361157"/>
    </source>
</evidence>
<reference evidence="8 9" key="1">
    <citation type="submission" date="2019-01" db="EMBL/GenBank/DDBJ databases">
        <title>Genome sequencing of strain DFW100M-13.</title>
        <authorList>
            <person name="Heo J."/>
            <person name="Kim S.-J."/>
            <person name="Kim J.-S."/>
            <person name="Hong S.-B."/>
            <person name="Kwon S.-W."/>
        </authorList>
    </citation>
    <scope>NUCLEOTIDE SEQUENCE [LARGE SCALE GENOMIC DNA]</scope>
    <source>
        <strain evidence="8 9">DFW100M-13</strain>
    </source>
</reference>
<keyword evidence="5" id="KW-0046">Antibiotic resistance</keyword>
<name>A0A4P6EBB8_9MICO</name>
<dbReference type="Pfam" id="PF01061">
    <property type="entry name" value="ABC2_membrane"/>
    <property type="match status" value="1"/>
</dbReference>
<gene>
    <name evidence="8" type="ORF">ET475_01765</name>
</gene>
<feature type="domain" description="ABC transmembrane type-2" evidence="7">
    <location>
        <begin position="56"/>
        <end position="298"/>
    </location>
</feature>
<accession>A0A4P6EBB8</accession>
<dbReference type="PANTHER" id="PTHR43229">
    <property type="entry name" value="NODULATION PROTEIN J"/>
    <property type="match status" value="1"/>
</dbReference>
<feature type="transmembrane region" description="Helical" evidence="6">
    <location>
        <begin position="181"/>
        <end position="206"/>
    </location>
</feature>
<feature type="transmembrane region" description="Helical" evidence="6">
    <location>
        <begin position="154"/>
        <end position="175"/>
    </location>
</feature>
<dbReference type="Proteomes" id="UP000293995">
    <property type="component" value="Chromosome"/>
</dbReference>
<comment type="similarity">
    <text evidence="6">Belongs to the ABC-2 integral membrane protein family.</text>
</comment>
<dbReference type="KEGG" id="mprt:ET475_01765"/>
<dbReference type="PIRSF" id="PIRSF006648">
    <property type="entry name" value="DrrB"/>
    <property type="match status" value="1"/>
</dbReference>
<sequence>MTPRPAQGGPDAGATTHPTLDELRAEALAGGRLPRRYGSWYATEHMLRAMRAYGWTIVVGALGQPLVYLFGLAIGLAALIQQQIPVSGGGTVSYLVFVAPALLMTATIAVASEEFTYPVMAGFKWRRYFYGFNASPLSSPQIANGVIVAASARMLFAAGAYYLFIWGFGAVLPIVTVPAPATAWISVVIGMLAGWSFGMPLLAYAASLEEDTGQFALVQRFVFMPMFLFSGTFFPLANLPIWLQWIGWISPLWHATELGRMASFGQPVDAVLLVVHVVYLLVLSIGGYLLARRIFTRRLAK</sequence>
<protein>
    <recommendedName>
        <fullName evidence="6">Transport permease protein</fullName>
    </recommendedName>
</protein>
<dbReference type="RefSeq" id="WP_129385450.1">
    <property type="nucleotide sequence ID" value="NZ_CP035494.1"/>
</dbReference>
<evidence type="ECO:0000313" key="9">
    <source>
        <dbReference type="Proteomes" id="UP000293995"/>
    </source>
</evidence>
<evidence type="ECO:0000259" key="7">
    <source>
        <dbReference type="PROSITE" id="PS51012"/>
    </source>
</evidence>